<accession>U4L1R4</accession>
<dbReference type="EMBL" id="HF935468">
    <property type="protein sequence ID" value="CCX09520.1"/>
    <property type="molecule type" value="Genomic_DNA"/>
</dbReference>
<organism evidence="1 2">
    <name type="scientific">Pyronema omphalodes (strain CBS 100304)</name>
    <name type="common">Pyronema confluens</name>
    <dbReference type="NCBI Taxonomy" id="1076935"/>
    <lineage>
        <taxon>Eukaryota</taxon>
        <taxon>Fungi</taxon>
        <taxon>Dikarya</taxon>
        <taxon>Ascomycota</taxon>
        <taxon>Pezizomycotina</taxon>
        <taxon>Pezizomycetes</taxon>
        <taxon>Pezizales</taxon>
        <taxon>Pyronemataceae</taxon>
        <taxon>Pyronema</taxon>
    </lineage>
</organism>
<sequence>MAAWPTGPSIPHLRPTCLLPVSYPTAQTTPRSEPALGSFSLLACTRFLATVVCNPDPRSSRAVGYHSNATPPRFPDLVFGSWLHACTAVQSRRCRVDRPQRRSETDSSAIGLDKDSVQFLRQSQTGHSCPAAQEDVLSSFVVVVVNSNNACSMRS</sequence>
<dbReference type="AlphaFoldDB" id="U4L1R4"/>
<evidence type="ECO:0000313" key="2">
    <source>
        <dbReference type="Proteomes" id="UP000018144"/>
    </source>
</evidence>
<gene>
    <name evidence="1" type="ORF">PCON_09113</name>
</gene>
<dbReference type="Proteomes" id="UP000018144">
    <property type="component" value="Unassembled WGS sequence"/>
</dbReference>
<reference evidence="1 2" key="1">
    <citation type="journal article" date="2013" name="PLoS Genet.">
        <title>The genome and development-dependent transcriptomes of Pyronema confluens: a window into fungal evolution.</title>
        <authorList>
            <person name="Traeger S."/>
            <person name="Altegoer F."/>
            <person name="Freitag M."/>
            <person name="Gabaldon T."/>
            <person name="Kempken F."/>
            <person name="Kumar A."/>
            <person name="Marcet-Houben M."/>
            <person name="Poggeler S."/>
            <person name="Stajich J.E."/>
            <person name="Nowrousian M."/>
        </authorList>
    </citation>
    <scope>NUCLEOTIDE SEQUENCE [LARGE SCALE GENOMIC DNA]</scope>
    <source>
        <strain evidence="2">CBS 100304</strain>
        <tissue evidence="1">Vegetative mycelium</tissue>
    </source>
</reference>
<protein>
    <submittedName>
        <fullName evidence="1">Uncharacterized protein</fullName>
    </submittedName>
</protein>
<proteinExistence type="predicted"/>
<name>U4L1R4_PYROM</name>
<evidence type="ECO:0000313" key="1">
    <source>
        <dbReference type="EMBL" id="CCX09520.1"/>
    </source>
</evidence>
<keyword evidence="2" id="KW-1185">Reference proteome</keyword>